<dbReference type="AlphaFoldDB" id="A0A9P9H5R0"/>
<sequence>MLSLADNKAATKKRQEYFRRLPKGKQMELITRVLQPFIATSQDSAIAHPVLITPPDDIRVPEYYMRLLNSYVRGSVEAKNWPRDAKSGFKNEDTVPAWCSSVMSAAVVLKDGRNAEAIQFLRHFIRQAPIQLSRQDPLLFSFVYTSVLFFARDHLHIAQWLLQNIYHVSETLPWVGSSHPLRLLIQVIFRLGPKEMIAHARPIILAYISVIHDTLGTAYPIVQDMMSDTIWRLLRYELMSADEVVNLGRRMVLAAELQGQDRCKDHLNLKMHLASAYLKTRNYREARLLTEEIMGTQHEDFHNERMMPSLHMTISRIDEAEGRLDKAMESACKAVIVSRKIFGDWSDWTLNSLNFYSQVLKKANETKLLEGVLLDLDYVVKKLEG</sequence>
<name>A0A9P9H5R0_FUSSL</name>
<keyword evidence="2" id="KW-1185">Reference proteome</keyword>
<gene>
    <name evidence="1" type="ORF">B0J15DRAFT_527084</name>
</gene>
<accession>A0A9P9H5R0</accession>
<comment type="caution">
    <text evidence="1">The sequence shown here is derived from an EMBL/GenBank/DDBJ whole genome shotgun (WGS) entry which is preliminary data.</text>
</comment>
<dbReference type="OrthoDB" id="5308957at2759"/>
<dbReference type="EMBL" id="JAGTJS010000012">
    <property type="protein sequence ID" value="KAH7250823.1"/>
    <property type="molecule type" value="Genomic_DNA"/>
</dbReference>
<reference evidence="1" key="1">
    <citation type="journal article" date="2021" name="Nat. Commun.">
        <title>Genetic determinants of endophytism in the Arabidopsis root mycobiome.</title>
        <authorList>
            <person name="Mesny F."/>
            <person name="Miyauchi S."/>
            <person name="Thiergart T."/>
            <person name="Pickel B."/>
            <person name="Atanasova L."/>
            <person name="Karlsson M."/>
            <person name="Huettel B."/>
            <person name="Barry K.W."/>
            <person name="Haridas S."/>
            <person name="Chen C."/>
            <person name="Bauer D."/>
            <person name="Andreopoulos W."/>
            <person name="Pangilinan J."/>
            <person name="LaButti K."/>
            <person name="Riley R."/>
            <person name="Lipzen A."/>
            <person name="Clum A."/>
            <person name="Drula E."/>
            <person name="Henrissat B."/>
            <person name="Kohler A."/>
            <person name="Grigoriev I.V."/>
            <person name="Martin F.M."/>
            <person name="Hacquard S."/>
        </authorList>
    </citation>
    <scope>NUCLEOTIDE SEQUENCE</scope>
    <source>
        <strain evidence="1">FSSC 5 MPI-SDFR-AT-0091</strain>
    </source>
</reference>
<dbReference type="Proteomes" id="UP000736672">
    <property type="component" value="Unassembled WGS sequence"/>
</dbReference>
<evidence type="ECO:0000313" key="1">
    <source>
        <dbReference type="EMBL" id="KAH7250823.1"/>
    </source>
</evidence>
<organism evidence="1 2">
    <name type="scientific">Fusarium solani</name>
    <name type="common">Filamentous fungus</name>
    <dbReference type="NCBI Taxonomy" id="169388"/>
    <lineage>
        <taxon>Eukaryota</taxon>
        <taxon>Fungi</taxon>
        <taxon>Dikarya</taxon>
        <taxon>Ascomycota</taxon>
        <taxon>Pezizomycotina</taxon>
        <taxon>Sordariomycetes</taxon>
        <taxon>Hypocreomycetidae</taxon>
        <taxon>Hypocreales</taxon>
        <taxon>Nectriaceae</taxon>
        <taxon>Fusarium</taxon>
        <taxon>Fusarium solani species complex</taxon>
    </lineage>
</organism>
<protein>
    <submittedName>
        <fullName evidence="1">Uncharacterized protein</fullName>
    </submittedName>
</protein>
<feature type="non-terminal residue" evidence="1">
    <location>
        <position position="385"/>
    </location>
</feature>
<proteinExistence type="predicted"/>
<evidence type="ECO:0000313" key="2">
    <source>
        <dbReference type="Proteomes" id="UP000736672"/>
    </source>
</evidence>